<organism evidence="1">
    <name type="scientific">Manihot esculenta</name>
    <name type="common">Cassava</name>
    <name type="synonym">Jatropha manihot</name>
    <dbReference type="NCBI Taxonomy" id="3983"/>
    <lineage>
        <taxon>Eukaryota</taxon>
        <taxon>Viridiplantae</taxon>
        <taxon>Streptophyta</taxon>
        <taxon>Embryophyta</taxon>
        <taxon>Tracheophyta</taxon>
        <taxon>Spermatophyta</taxon>
        <taxon>Magnoliopsida</taxon>
        <taxon>eudicotyledons</taxon>
        <taxon>Gunneridae</taxon>
        <taxon>Pentapetalae</taxon>
        <taxon>rosids</taxon>
        <taxon>fabids</taxon>
        <taxon>Malpighiales</taxon>
        <taxon>Euphorbiaceae</taxon>
        <taxon>Crotonoideae</taxon>
        <taxon>Manihoteae</taxon>
        <taxon>Manihot</taxon>
    </lineage>
</organism>
<name>A0A2C9UQA6_MANES</name>
<protein>
    <submittedName>
        <fullName evidence="1">Uncharacterized protein</fullName>
    </submittedName>
</protein>
<sequence>MLYFKNFSRSIEKEILSSLWKKIELFFEVLDLFLFQVSPASCISLEVFLYPFEGGKPSSPQLWVGLSLSGRDLEGFRMLGFRGSGCGGSEEVDGGAVNQRCQVCHAPLCFFPRSQLFLGALHLGHVGVYWLN</sequence>
<dbReference type="EMBL" id="CM004399">
    <property type="protein sequence ID" value="OAY33488.1"/>
    <property type="molecule type" value="Genomic_DNA"/>
</dbReference>
<proteinExistence type="predicted"/>
<dbReference type="AlphaFoldDB" id="A0A2C9UQA6"/>
<gene>
    <name evidence="1" type="ORF">MANES_13G100800</name>
</gene>
<accession>A0A2C9UQA6</accession>
<evidence type="ECO:0000313" key="1">
    <source>
        <dbReference type="EMBL" id="OAY33488.1"/>
    </source>
</evidence>
<reference evidence="1" key="1">
    <citation type="submission" date="2016-02" db="EMBL/GenBank/DDBJ databases">
        <title>WGS assembly of Manihot esculenta.</title>
        <authorList>
            <person name="Bredeson J.V."/>
            <person name="Prochnik S.E."/>
            <person name="Lyons J.B."/>
            <person name="Schmutz J."/>
            <person name="Grimwood J."/>
            <person name="Vrebalov J."/>
            <person name="Bart R.S."/>
            <person name="Amuge T."/>
            <person name="Ferguson M.E."/>
            <person name="Green R."/>
            <person name="Putnam N."/>
            <person name="Stites J."/>
            <person name="Rounsley S."/>
            <person name="Rokhsar D.S."/>
        </authorList>
    </citation>
    <scope>NUCLEOTIDE SEQUENCE [LARGE SCALE GENOMIC DNA]</scope>
    <source>
        <tissue evidence="1">Leaf</tissue>
    </source>
</reference>